<sequence>MSFNSYEFQIRPALHNLFRSGNSFRYKSGVKRRSWLTTYKVKMEPLDPGKNVEDSGLSKRRISSILKAPRKSLVFCESEQQENEVESVKPVEKRKSRRVSFAPANDVLLFAKDAKNVSPARSPLQELLGAATATTQNRVDVVATEDTSPQIVGIETLLNAPLHASQQRIMVHFDSGNDFGEKTVVFSTDDAVMDITHSHTININMDAELLEDSSHQIYDLLPSGGDGNVTDVFTDVPPSHSIQATNPSSLLTDKKVDSNLERRTISTTLPLLDPGFKNFLSSLSTPSAPSTNTVLTGMKLLTGPSSDETKSPLGQSETQSSYVDKENQVPKPLSSRKTGEAFRGSASGPECDVSMDMTKAQTGCILGADDDDDPFQCLFPTQEMYEKFERRAPQAREMKKQQSCKSLESNNLKARKSLVNPSVPTPHDSNKVHSVLKTDCTEKTVVFTADEFMDITQSHTGNITSSSLAHPLMSANSLRFTELPASLSKTSQSGENPENPRIQPITAPSSKQTVDFNRSLSQHNMPRNDTDQENCPHSTNRSCREQSSVNNPEGNISMDMTEVQTGRISGVPGSDDPFHFPFPSEEIQPLSKSQKKEVFLLGQQNIEGPQSSDHKGLETSSKLSLNMQLQRHQEKVVPAYDYREKTLRFSADDACLDVTQSHTVCIATINMDSHQNINVSPTCGEKTVRFAADDGAMDMTECLTMNIPSNLAPDLITSVRKRDDPLENKFLSSRSLDPAQDNLLTNFLTPNDCDADPMVARMTAAAAAESSDGFTVYQEDDMDITEAQTGRILGDEMSMNLTGVQTGRMVVIPQKQEPLQAVSPTEGMHGQSVHGKMEGMKHQQCNEAFGALNYAGPYPSMKTSLKTMMQRNLVGFNSNDDCRERTVRFAADDGCMDVTQCNTVNISSDLPLNPQLNVALPANEERTVRVNANDAAIGLARSHTVDIADDLNVLIHKKVDLLPADGERTLRFSADGAEMDMTKSHTVNIRDLPLQFFPNVVMPSNGEKTVRFGTNDAAMDMTRSHTVKISSDLKMLSHQNENLLPASGEKTVRFTSNDATMDETRSHTVNIAHDLNLLAHHKVDVLPADGERTLRFSADGAEMDMTKSHTVNIRDLPLQSLPNMVMPSNGEKTVRFTSNDATMDMTRSHTVKISSDLKMLSYQNENLLPASGEKTVRFTSNDATMDETRSHTVNIAHDLNLLAHHKVDVLPADSERAVRFGVNDAEMDVTKNLTVKIPSNSDQMVNLPPTKQNQAWLTTNDTTMDVTRSHTVSIFTDFDQESNQIKDSFPANTEGINSALVDKTGSDTESILKDYKLVPHHNVEFLPTSGGKTSRFTTNDATMDMTHFLSVKIVSDQLLNSVISDQNTPSMHENMNNTLAVKETDGNCVLDSNPSLSAQSEHAALNNSLFQKSCSQGNLKGDASLCPDSNYSCLKTKEPDTDVRNESPSLVSDDIGKLINKTKTNTEEISASMDMSEDQTERLASSTDNPPQGVSSKQDPHSKSFRESDLTLQSNEALGPSVSDELENTKEYQPKAETQAASQKMEGSPSTADQNTDVLPSQFCRQRTLTNLQSKLRRLSHLINVAADDTAMESCTAPLPLVESDLDKNSNGKTSSPSGVEPVLGMGLGNDTNDTEAQNPTKAELPSVGISTPPFSLKPKQLKSRLSVIGFKPKLPKRNNADELKKSVFEGEPTKTFTVSVTNQLSRFDQIRDIHDEELVDCEDFSETIDTMTPEKIPEKERTSNQFSTPQLLEDDEFLGDFMFCSPRHKRSLPENEDDREDEKRQKMCTEFAETALQPDDDCDSNTATTRTQTIVSSNRHHTGTTCEKLLADTDTTPLDLLKDKYISRPKQTVYEKDVQTLAEQMEGRKYRMQDLNKPLKTVNRSVWEEVKHFTEKELKSFGAKLKERNNFFRKKSKVQSHEMKEVLYGNLVLANLEEQQKLMGTIDQADEMIQSLDGCIGELEAELDAVEEKGAEDTPGLKSLQEEMSKVTATLADNDRQISELDLGKKKNSSDLNRLMAETRNLQSHIDMLMTVNEWRLEEKDDENKDNCSVYTFLHRTLFLWLVYEKTNGNDADSRSGKKITTISFKFNLNDGKSQCHASLVHKLVSQYIEGEASWVEKYPTIRHVPQLLHDVSLVVSRCRLVGEELRLLKMWGSLRFDILDISCSETQVHVVFSSLKKCCKFEVVFTARLTNQLCVFHVQSFKNLIGSATIQQIEDIVASLSPGKNLFTKIIKKLHETLLS</sequence>
<dbReference type="Proteomes" id="UP001345963">
    <property type="component" value="Unassembled WGS sequence"/>
</dbReference>
<dbReference type="CDD" id="cd22817">
    <property type="entry name" value="DRWD-N_Knl1"/>
    <property type="match status" value="1"/>
</dbReference>
<feature type="region of interest" description="Disordered" evidence="2">
    <location>
        <begin position="283"/>
        <end position="354"/>
    </location>
</feature>
<gene>
    <name evidence="4" type="ORF">ATANTOWER_026662</name>
</gene>
<feature type="compositionally biased region" description="Polar residues" evidence="2">
    <location>
        <begin position="1548"/>
        <end position="1559"/>
    </location>
</feature>
<organism evidence="4 5">
    <name type="scientific">Ataeniobius toweri</name>
    <dbReference type="NCBI Taxonomy" id="208326"/>
    <lineage>
        <taxon>Eukaryota</taxon>
        <taxon>Metazoa</taxon>
        <taxon>Chordata</taxon>
        <taxon>Craniata</taxon>
        <taxon>Vertebrata</taxon>
        <taxon>Euteleostomi</taxon>
        <taxon>Actinopterygii</taxon>
        <taxon>Neopterygii</taxon>
        <taxon>Teleostei</taxon>
        <taxon>Neoteleostei</taxon>
        <taxon>Acanthomorphata</taxon>
        <taxon>Ovalentaria</taxon>
        <taxon>Atherinomorphae</taxon>
        <taxon>Cyprinodontiformes</taxon>
        <taxon>Goodeidae</taxon>
        <taxon>Ataeniobius</taxon>
    </lineage>
</organism>
<dbReference type="InterPro" id="IPR037388">
    <property type="entry name" value="Blinkin"/>
</dbReference>
<dbReference type="InterPro" id="IPR040850">
    <property type="entry name" value="Knl1_RWD_C"/>
</dbReference>
<feature type="region of interest" description="Disordered" evidence="2">
    <location>
        <begin position="485"/>
        <end position="557"/>
    </location>
</feature>
<keyword evidence="5" id="KW-1185">Reference proteome</keyword>
<dbReference type="CDD" id="cd21853">
    <property type="entry name" value="KNL1_NTD"/>
    <property type="match status" value="1"/>
</dbReference>
<feature type="domain" description="Knl1 C-terminal RWD" evidence="3">
    <location>
        <begin position="1982"/>
        <end position="2148"/>
    </location>
</feature>
<reference evidence="4 5" key="1">
    <citation type="submission" date="2021-07" db="EMBL/GenBank/DDBJ databases">
        <authorList>
            <person name="Palmer J.M."/>
        </authorList>
    </citation>
    <scope>NUCLEOTIDE SEQUENCE [LARGE SCALE GENOMIC DNA]</scope>
    <source>
        <strain evidence="4 5">AT_MEX2019</strain>
        <tissue evidence="4">Muscle</tissue>
    </source>
</reference>
<dbReference type="PANTHER" id="PTHR16520">
    <property type="entry name" value="KINETOCHORE SCAFFOLD 1"/>
    <property type="match status" value="1"/>
</dbReference>
<feature type="compositionally biased region" description="Polar residues" evidence="2">
    <location>
        <begin position="312"/>
        <end position="322"/>
    </location>
</feature>
<dbReference type="EMBL" id="JAHUTI010010471">
    <property type="protein sequence ID" value="MED6235459.1"/>
    <property type="molecule type" value="Genomic_DNA"/>
</dbReference>
<evidence type="ECO:0000313" key="4">
    <source>
        <dbReference type="EMBL" id="MED6235459.1"/>
    </source>
</evidence>
<name>A0ABU7ABM9_9TELE</name>
<feature type="region of interest" description="Disordered" evidence="2">
    <location>
        <begin position="1436"/>
        <end position="1559"/>
    </location>
</feature>
<dbReference type="InterPro" id="IPR043651">
    <property type="entry name" value="KNL1_MELT_rpt"/>
</dbReference>
<feature type="compositionally biased region" description="Polar residues" evidence="2">
    <location>
        <begin position="487"/>
        <end position="496"/>
    </location>
</feature>
<dbReference type="Pfam" id="PF19221">
    <property type="entry name" value="MELT"/>
    <property type="match status" value="15"/>
</dbReference>
<feature type="compositionally biased region" description="Polar residues" evidence="2">
    <location>
        <begin position="1482"/>
        <end position="1497"/>
    </location>
</feature>
<keyword evidence="1" id="KW-0175">Coiled coil</keyword>
<comment type="caution">
    <text evidence="4">The sequence shown here is derived from an EMBL/GenBank/DDBJ whole genome shotgun (WGS) entry which is preliminary data.</text>
</comment>
<dbReference type="PANTHER" id="PTHR16520:SF3">
    <property type="entry name" value="KINETOCHORE SCAFFOLD 1"/>
    <property type="match status" value="1"/>
</dbReference>
<feature type="compositionally biased region" description="Basic and acidic residues" evidence="2">
    <location>
        <begin position="1436"/>
        <end position="1445"/>
    </location>
</feature>
<feature type="region of interest" description="Disordered" evidence="2">
    <location>
        <begin position="1602"/>
        <end position="1656"/>
    </location>
</feature>
<feature type="compositionally biased region" description="Polar residues" evidence="2">
    <location>
        <begin position="506"/>
        <end position="554"/>
    </location>
</feature>
<evidence type="ECO:0000256" key="2">
    <source>
        <dbReference type="SAM" id="MobiDB-lite"/>
    </source>
</evidence>
<evidence type="ECO:0000313" key="5">
    <source>
        <dbReference type="Proteomes" id="UP001345963"/>
    </source>
</evidence>
<evidence type="ECO:0000259" key="3">
    <source>
        <dbReference type="Pfam" id="PF18210"/>
    </source>
</evidence>
<proteinExistence type="predicted"/>
<evidence type="ECO:0000256" key="1">
    <source>
        <dbReference type="SAM" id="Coils"/>
    </source>
</evidence>
<feature type="compositionally biased region" description="Polar residues" evidence="2">
    <location>
        <begin position="1630"/>
        <end position="1641"/>
    </location>
</feature>
<dbReference type="Pfam" id="PF18210">
    <property type="entry name" value="Knl1_RWD_C"/>
    <property type="match status" value="1"/>
</dbReference>
<feature type="coiled-coil region" evidence="1">
    <location>
        <begin position="1954"/>
        <end position="2002"/>
    </location>
</feature>
<protein>
    <recommendedName>
        <fullName evidence="3">Knl1 C-terminal RWD domain-containing protein</fullName>
    </recommendedName>
</protein>
<feature type="compositionally biased region" description="Basic and acidic residues" evidence="2">
    <location>
        <begin position="1498"/>
        <end position="1509"/>
    </location>
</feature>
<accession>A0ABU7ABM9</accession>